<evidence type="ECO:0000313" key="2">
    <source>
        <dbReference type="EMBL" id="AIZ46080.1"/>
    </source>
</evidence>
<dbReference type="GO" id="GO:0016747">
    <property type="term" value="F:acyltransferase activity, transferring groups other than amino-acyl groups"/>
    <property type="evidence" value="ECO:0007669"/>
    <property type="project" value="InterPro"/>
</dbReference>
<dbReference type="Gene3D" id="3.40.630.30">
    <property type="match status" value="1"/>
</dbReference>
<organism evidence="2 3">
    <name type="scientific">Deinococcus radiopugnans</name>
    <dbReference type="NCBI Taxonomy" id="57497"/>
    <lineage>
        <taxon>Bacteria</taxon>
        <taxon>Thermotogati</taxon>
        <taxon>Deinococcota</taxon>
        <taxon>Deinococci</taxon>
        <taxon>Deinococcales</taxon>
        <taxon>Deinococcaceae</taxon>
        <taxon>Deinococcus</taxon>
    </lineage>
</organism>
<dbReference type="HOGENOM" id="CLU_079365_0_0_0"/>
<reference evidence="3" key="1">
    <citation type="submission" date="2014-11" db="EMBL/GenBank/DDBJ databases">
        <title>Hymenobacter sp. DG25B genome submission.</title>
        <authorList>
            <person name="Jung H.-Y."/>
            <person name="Kim M.K."/>
            <person name="Srinivasan S."/>
            <person name="Lim S."/>
        </authorList>
    </citation>
    <scope>NUCLEOTIDE SEQUENCE [LARGE SCALE GENOMIC DNA]</scope>
    <source>
        <strain evidence="3">DY59</strain>
    </source>
</reference>
<dbReference type="AlphaFoldDB" id="A0A0A7KJ12"/>
<evidence type="ECO:0000259" key="1">
    <source>
        <dbReference type="PROSITE" id="PS51186"/>
    </source>
</evidence>
<feature type="domain" description="N-acetyltransferase" evidence="1">
    <location>
        <begin position="136"/>
        <end position="269"/>
    </location>
</feature>
<dbReference type="STRING" id="1182571.QR90_14895"/>
<sequence length="269" mass="29805">MSSPSPEVTRNRLLVAYDAQLREGAEMMGADRVSRAGPLWRGKFGHRGFVSYRSLGGLTGPALDGLIAQTVAHYAADPQLTTFEWKTRGHDAPADLPQRLTEHGFQAEDTETVMVGEARLLSHPVPLPEGVTIRRIDLQPDPRPDVLRVVRAQERAFGQPFGVDDLMRRIETGQGRVEVWVAETPQEVVCAGRLELVPGSEFAGLWGGGTLPEWRGRGLYRALTAARAQSALERGVRYLHSDSTEYSRPILERGGLRAVTTTTPYLWRR</sequence>
<dbReference type="KEGG" id="dsw:QR90_14895"/>
<dbReference type="InterPro" id="IPR016181">
    <property type="entry name" value="Acyl_CoA_acyltransferase"/>
</dbReference>
<keyword evidence="2" id="KW-0808">Transferase</keyword>
<dbReference type="CDD" id="cd04301">
    <property type="entry name" value="NAT_SF"/>
    <property type="match status" value="1"/>
</dbReference>
<proteinExistence type="predicted"/>
<gene>
    <name evidence="2" type="ORF">QR90_14895</name>
</gene>
<dbReference type="RefSeq" id="WP_039685728.1">
    <property type="nucleotide sequence ID" value="NZ_CP010028.1"/>
</dbReference>
<dbReference type="PROSITE" id="PS51186">
    <property type="entry name" value="GNAT"/>
    <property type="match status" value="1"/>
</dbReference>
<dbReference type="SUPFAM" id="SSF55729">
    <property type="entry name" value="Acyl-CoA N-acyltransferases (Nat)"/>
    <property type="match status" value="1"/>
</dbReference>
<name>A0A0A7KJ12_9DEIO</name>
<dbReference type="EMBL" id="CP010028">
    <property type="protein sequence ID" value="AIZ46080.1"/>
    <property type="molecule type" value="Genomic_DNA"/>
</dbReference>
<accession>A0A0A7KJ12</accession>
<dbReference type="InterPro" id="IPR000182">
    <property type="entry name" value="GNAT_dom"/>
</dbReference>
<protein>
    <submittedName>
        <fullName evidence="2">Acetyltransferase</fullName>
    </submittedName>
</protein>
<evidence type="ECO:0000313" key="3">
    <source>
        <dbReference type="Proteomes" id="UP000030634"/>
    </source>
</evidence>
<dbReference type="Proteomes" id="UP000030634">
    <property type="component" value="Chromosome"/>
</dbReference>